<organism evidence="2 3">
    <name type="scientific">Micromonospora auratinigra</name>
    <dbReference type="NCBI Taxonomy" id="261654"/>
    <lineage>
        <taxon>Bacteria</taxon>
        <taxon>Bacillati</taxon>
        <taxon>Actinomycetota</taxon>
        <taxon>Actinomycetes</taxon>
        <taxon>Micromonosporales</taxon>
        <taxon>Micromonosporaceae</taxon>
        <taxon>Micromonospora</taxon>
    </lineage>
</organism>
<evidence type="ECO:0000259" key="1">
    <source>
        <dbReference type="Pfam" id="PF08241"/>
    </source>
</evidence>
<dbReference type="CDD" id="cd02440">
    <property type="entry name" value="AdoMet_MTases"/>
    <property type="match status" value="1"/>
</dbReference>
<sequence length="214" mass="22466">MGMSHPIFARVFTRASVAMDRAGAAEHRHRLVAGLRGRVVEVGAGNGRMFAHYPPAVTGVLAVEPEPRLRAAGVAAAADAPVPVTVAAGVADALPVDDATVDAVVFSLVLCSVPDQAAALREARRVLRPDGQLRFYEHVAAQTPGLRRAQRWADATLWPFFCAGCHTGRDTVGAIRAAGFTVVELDQFRFPPSGLPAPASPHVLGAAVLDTPAR</sequence>
<name>A0A1A8Z122_9ACTN</name>
<evidence type="ECO:0000313" key="2">
    <source>
        <dbReference type="EMBL" id="SBT37506.1"/>
    </source>
</evidence>
<keyword evidence="2" id="KW-0808">Transferase</keyword>
<dbReference type="EMBL" id="LT594323">
    <property type="protein sequence ID" value="SBT37506.1"/>
    <property type="molecule type" value="Genomic_DNA"/>
</dbReference>
<dbReference type="GO" id="GO:0032259">
    <property type="term" value="P:methylation"/>
    <property type="evidence" value="ECO:0007669"/>
    <property type="project" value="UniProtKB-KW"/>
</dbReference>
<keyword evidence="2" id="KW-0489">Methyltransferase</keyword>
<evidence type="ECO:0000313" key="3">
    <source>
        <dbReference type="Proteomes" id="UP000199385"/>
    </source>
</evidence>
<dbReference type="PANTHER" id="PTHR45036:SF1">
    <property type="entry name" value="METHYLTRANSFERASE LIKE 7A"/>
    <property type="match status" value="1"/>
</dbReference>
<keyword evidence="3" id="KW-1185">Reference proteome</keyword>
<dbReference type="OrthoDB" id="65624at2"/>
<reference evidence="3" key="1">
    <citation type="submission" date="2016-06" db="EMBL/GenBank/DDBJ databases">
        <authorList>
            <person name="Varghese N."/>
            <person name="Submissions Spin"/>
        </authorList>
    </citation>
    <scope>NUCLEOTIDE SEQUENCE [LARGE SCALE GENOMIC DNA]</scope>
    <source>
        <strain evidence="3">DSM 44815</strain>
    </source>
</reference>
<dbReference type="InterPro" id="IPR029063">
    <property type="entry name" value="SAM-dependent_MTases_sf"/>
</dbReference>
<gene>
    <name evidence="2" type="ORF">GA0070611_0231</name>
</gene>
<dbReference type="Proteomes" id="UP000199385">
    <property type="component" value="Chromosome I"/>
</dbReference>
<protein>
    <submittedName>
        <fullName evidence="2">Methyltransferase domain-containing protein</fullName>
    </submittedName>
</protein>
<proteinExistence type="predicted"/>
<dbReference type="InterPro" id="IPR013216">
    <property type="entry name" value="Methyltransf_11"/>
</dbReference>
<feature type="domain" description="Methyltransferase type 11" evidence="1">
    <location>
        <begin position="40"/>
        <end position="134"/>
    </location>
</feature>
<dbReference type="PATRIC" id="fig|261654.4.peg.230"/>
<dbReference type="Pfam" id="PF08241">
    <property type="entry name" value="Methyltransf_11"/>
    <property type="match status" value="1"/>
</dbReference>
<dbReference type="PANTHER" id="PTHR45036">
    <property type="entry name" value="METHYLTRANSFERASE LIKE 7B"/>
    <property type="match status" value="1"/>
</dbReference>
<dbReference type="SUPFAM" id="SSF53335">
    <property type="entry name" value="S-adenosyl-L-methionine-dependent methyltransferases"/>
    <property type="match status" value="1"/>
</dbReference>
<dbReference type="AlphaFoldDB" id="A0A1A8Z122"/>
<dbReference type="RefSeq" id="WP_091655924.1">
    <property type="nucleotide sequence ID" value="NZ_LT594323.1"/>
</dbReference>
<dbReference type="Gene3D" id="3.40.50.150">
    <property type="entry name" value="Vaccinia Virus protein VP39"/>
    <property type="match status" value="1"/>
</dbReference>
<dbReference type="GO" id="GO:0008757">
    <property type="term" value="F:S-adenosylmethionine-dependent methyltransferase activity"/>
    <property type="evidence" value="ECO:0007669"/>
    <property type="project" value="InterPro"/>
</dbReference>
<dbReference type="STRING" id="261654.GA0070611_0231"/>
<dbReference type="InterPro" id="IPR052356">
    <property type="entry name" value="Thiol_S-MT"/>
</dbReference>
<accession>A0A1A8Z122</accession>